<dbReference type="InterPro" id="IPR036322">
    <property type="entry name" value="WD40_repeat_dom_sf"/>
</dbReference>
<accession>A0A9P6IZE8</accession>
<dbReference type="AlphaFoldDB" id="A0A9P6IZE8"/>
<evidence type="ECO:0008006" key="4">
    <source>
        <dbReference type="Google" id="ProtNLM"/>
    </source>
</evidence>
<dbReference type="SMART" id="SM00320">
    <property type="entry name" value="WD40"/>
    <property type="match status" value="3"/>
</dbReference>
<evidence type="ECO:0000313" key="2">
    <source>
        <dbReference type="EMBL" id="KAF9954417.1"/>
    </source>
</evidence>
<dbReference type="PANTHER" id="PTHR47232">
    <property type="entry name" value="TRANSDUCIN FAMILY PROTEIN / WD-40 REPEAT FAMILY PROTEIN"/>
    <property type="match status" value="1"/>
</dbReference>
<dbReference type="Gene3D" id="2.130.10.10">
    <property type="entry name" value="YVTN repeat-like/Quinoprotein amine dehydrogenase"/>
    <property type="match status" value="1"/>
</dbReference>
<dbReference type="Proteomes" id="UP000749646">
    <property type="component" value="Unassembled WGS sequence"/>
</dbReference>
<dbReference type="EMBL" id="JAAAHW010006828">
    <property type="protein sequence ID" value="KAF9954417.1"/>
    <property type="molecule type" value="Genomic_DNA"/>
</dbReference>
<evidence type="ECO:0000256" key="1">
    <source>
        <dbReference type="SAM" id="MobiDB-lite"/>
    </source>
</evidence>
<dbReference type="OrthoDB" id="1897642at2759"/>
<dbReference type="SUPFAM" id="SSF50978">
    <property type="entry name" value="WD40 repeat-like"/>
    <property type="match status" value="1"/>
</dbReference>
<dbReference type="InterPro" id="IPR015943">
    <property type="entry name" value="WD40/YVTN_repeat-like_dom_sf"/>
</dbReference>
<evidence type="ECO:0000313" key="3">
    <source>
        <dbReference type="Proteomes" id="UP000749646"/>
    </source>
</evidence>
<organism evidence="2 3">
    <name type="scientific">Modicella reniformis</name>
    <dbReference type="NCBI Taxonomy" id="1440133"/>
    <lineage>
        <taxon>Eukaryota</taxon>
        <taxon>Fungi</taxon>
        <taxon>Fungi incertae sedis</taxon>
        <taxon>Mucoromycota</taxon>
        <taxon>Mortierellomycotina</taxon>
        <taxon>Mortierellomycetes</taxon>
        <taxon>Mortierellales</taxon>
        <taxon>Mortierellaceae</taxon>
        <taxon>Modicella</taxon>
    </lineage>
</organism>
<reference evidence="2" key="1">
    <citation type="journal article" date="2020" name="Fungal Divers.">
        <title>Resolving the Mortierellaceae phylogeny through synthesis of multi-gene phylogenetics and phylogenomics.</title>
        <authorList>
            <person name="Vandepol N."/>
            <person name="Liber J."/>
            <person name="Desiro A."/>
            <person name="Na H."/>
            <person name="Kennedy M."/>
            <person name="Barry K."/>
            <person name="Grigoriev I.V."/>
            <person name="Miller A.N."/>
            <person name="O'Donnell K."/>
            <person name="Stajich J.E."/>
            <person name="Bonito G."/>
        </authorList>
    </citation>
    <scope>NUCLEOTIDE SEQUENCE</scope>
    <source>
        <strain evidence="2">MES-2147</strain>
    </source>
</reference>
<comment type="caution">
    <text evidence="2">The sequence shown here is derived from an EMBL/GenBank/DDBJ whole genome shotgun (WGS) entry which is preliminary data.</text>
</comment>
<keyword evidence="3" id="KW-1185">Reference proteome</keyword>
<gene>
    <name evidence="2" type="ORF">BGZ65_004023</name>
</gene>
<proteinExistence type="predicted"/>
<dbReference type="PANTHER" id="PTHR47232:SF1">
    <property type="entry name" value="TRANSDUCIN FAMILY PROTEIN _ WD-40 REPEAT FAMILY PROTEIN"/>
    <property type="match status" value="1"/>
</dbReference>
<feature type="region of interest" description="Disordered" evidence="1">
    <location>
        <begin position="90"/>
        <end position="129"/>
    </location>
</feature>
<dbReference type="InterPro" id="IPR001680">
    <property type="entry name" value="WD40_rpt"/>
</dbReference>
<sequence>MVRYNGPLAESMMKLNAYMDINASRAKRQWRSLKKVQEYKKRFDIEMKELGKELFMQRMSRSPHIGQSEVIDSAGPGYFRNLSRGLDPIPVPPSLKPVSSSHQRKSESSSSGLMTIRVPPTDHDSSHGFPHPRASGYMRVFEKSTYHLPIAAHHNLAILSLENKNVFEGVFRERRPSSMEINPFSHQTQFEGIAASSSLDGSIHFWNIDSQRLLLRVPAQESGVIPCAETLTWVSEDTIVAVSHLKAGAEWPDPRKTGATERTDKSLPEAQTYLITIYFNTEDQLSVRFHKLPAMPHKKAINCVTAVMREDHSMSYITGAKDKRLILWKFRPRGSQSSKVYQSQGLSELHQMHSKSIAAIMYSHTSKILYTGGDDGKYISYDLEHQKLIKERQFEAAVIHIVQNPADPRINVATQQSRAQQYALMDERTPDETVLTVGYRTPNKISKLPIPSWQPGGGLLSTGVNSDGIIHLWDIRWNSIKFEYGRRPGAGVVTEDVQFNSVAVPGRVGVQSHPIFRNAPPQLEFPSRETIGAPSQILDVGGKTVIQACFHPTRNVMMLMNTDSNLTFMNYGLRSAPA</sequence>
<name>A0A9P6IZE8_9FUNG</name>
<protein>
    <recommendedName>
        <fullName evidence="4">WD40 repeat-like protein</fullName>
    </recommendedName>
</protein>